<evidence type="ECO:0000313" key="3">
    <source>
        <dbReference type="Proteomes" id="UP000033111"/>
    </source>
</evidence>
<dbReference type="Proteomes" id="UP000033111">
    <property type="component" value="Chromosome"/>
</dbReference>
<keyword evidence="1" id="KW-1133">Transmembrane helix</keyword>
<evidence type="ECO:0000313" key="2">
    <source>
        <dbReference type="EMBL" id="AKB27884.1"/>
    </source>
</evidence>
<reference evidence="2 3" key="1">
    <citation type="submission" date="2014-07" db="EMBL/GenBank/DDBJ databases">
        <title>Methanogenic archaea and the global carbon cycle.</title>
        <authorList>
            <person name="Henriksen J.R."/>
            <person name="Luke J."/>
            <person name="Reinhart S."/>
            <person name="Benedict M.N."/>
            <person name="Youngblut N.D."/>
            <person name="Metcalf M.E."/>
            <person name="Whitaker R.J."/>
            <person name="Metcalf W.W."/>
        </authorList>
    </citation>
    <scope>NUCLEOTIDE SEQUENCE [LARGE SCALE GENOMIC DNA]</scope>
    <source>
        <strain evidence="2 3">T4/M</strain>
    </source>
</reference>
<dbReference type="EMBL" id="CP009506">
    <property type="protein sequence ID" value="AKB27884.1"/>
    <property type="molecule type" value="Genomic_DNA"/>
</dbReference>
<dbReference type="KEGG" id="msw:MSSIT_1165"/>
<evidence type="ECO:0000256" key="1">
    <source>
        <dbReference type="SAM" id="Phobius"/>
    </source>
</evidence>
<proteinExistence type="predicted"/>
<feature type="transmembrane region" description="Helical" evidence="1">
    <location>
        <begin position="48"/>
        <end position="68"/>
    </location>
</feature>
<keyword evidence="3" id="KW-1185">Reference proteome</keyword>
<keyword evidence="1" id="KW-0812">Transmembrane</keyword>
<sequence length="79" mass="9594">MEKRLKKRSRTDSHFILAVISKINGYFSSRTEQEEARKTSAPYPPFYFFFRFSFFVPASFASYFLSLFPEYRYEIKKTY</sequence>
<name>A0A0E3P5G0_9EURY</name>
<keyword evidence="1" id="KW-0472">Membrane</keyword>
<dbReference type="HOGENOM" id="CLU_2597791_0_0_2"/>
<organism evidence="2 3">
    <name type="scientific">Methanosarcina siciliae T4/M</name>
    <dbReference type="NCBI Taxonomy" id="1434120"/>
    <lineage>
        <taxon>Archaea</taxon>
        <taxon>Methanobacteriati</taxon>
        <taxon>Methanobacteriota</taxon>
        <taxon>Stenosarchaea group</taxon>
        <taxon>Methanomicrobia</taxon>
        <taxon>Methanosarcinales</taxon>
        <taxon>Methanosarcinaceae</taxon>
        <taxon>Methanosarcina</taxon>
    </lineage>
</organism>
<dbReference type="AlphaFoldDB" id="A0A0E3P5G0"/>
<accession>A0A0E3P5G0</accession>
<protein>
    <submittedName>
        <fullName evidence="2">Uncharacterized protein</fullName>
    </submittedName>
</protein>
<gene>
    <name evidence="2" type="ORF">MSSIT_1165</name>
</gene>
<dbReference type="PATRIC" id="fig|1434120.4.peg.1483"/>